<keyword evidence="2" id="KW-1185">Reference proteome</keyword>
<dbReference type="EMBL" id="KQ414900">
    <property type="protein sequence ID" value="KOC59668.1"/>
    <property type="molecule type" value="Genomic_DNA"/>
</dbReference>
<proteinExistence type="predicted"/>
<protein>
    <submittedName>
        <fullName evidence="1">Uncharacterized protein</fullName>
    </submittedName>
</protein>
<evidence type="ECO:0000313" key="2">
    <source>
        <dbReference type="Proteomes" id="UP000053825"/>
    </source>
</evidence>
<organism evidence="1 2">
    <name type="scientific">Habropoda laboriosa</name>
    <dbReference type="NCBI Taxonomy" id="597456"/>
    <lineage>
        <taxon>Eukaryota</taxon>
        <taxon>Metazoa</taxon>
        <taxon>Ecdysozoa</taxon>
        <taxon>Arthropoda</taxon>
        <taxon>Hexapoda</taxon>
        <taxon>Insecta</taxon>
        <taxon>Pterygota</taxon>
        <taxon>Neoptera</taxon>
        <taxon>Endopterygota</taxon>
        <taxon>Hymenoptera</taxon>
        <taxon>Apocrita</taxon>
        <taxon>Aculeata</taxon>
        <taxon>Apoidea</taxon>
        <taxon>Anthophila</taxon>
        <taxon>Apidae</taxon>
        <taxon>Habropoda</taxon>
    </lineage>
</organism>
<dbReference type="Proteomes" id="UP000053825">
    <property type="component" value="Unassembled WGS sequence"/>
</dbReference>
<dbReference type="AlphaFoldDB" id="A0A0L7QLZ7"/>
<accession>A0A0L7QLZ7</accession>
<sequence length="53" mass="6482">MKEVKKREEEIFAHSRCYRCKKKKKKKKKKSEFKGCVWSFNGSKKTRTELVRD</sequence>
<reference evidence="1 2" key="1">
    <citation type="submission" date="2015-07" db="EMBL/GenBank/DDBJ databases">
        <title>The genome of Habropoda laboriosa.</title>
        <authorList>
            <person name="Pan H."/>
            <person name="Kapheim K."/>
        </authorList>
    </citation>
    <scope>NUCLEOTIDE SEQUENCE [LARGE SCALE GENOMIC DNA]</scope>
    <source>
        <strain evidence="1">0110345459</strain>
    </source>
</reference>
<gene>
    <name evidence="1" type="ORF">WH47_10988</name>
</gene>
<evidence type="ECO:0000313" key="1">
    <source>
        <dbReference type="EMBL" id="KOC59668.1"/>
    </source>
</evidence>
<name>A0A0L7QLZ7_9HYME</name>